<dbReference type="PANTHER" id="PTHR13847:SF281">
    <property type="entry name" value="FAD DEPENDENT OXIDOREDUCTASE DOMAIN-CONTAINING PROTEIN"/>
    <property type="match status" value="1"/>
</dbReference>
<dbReference type="InterPro" id="IPR006076">
    <property type="entry name" value="FAD-dep_OxRdtase"/>
</dbReference>
<evidence type="ECO:0000313" key="2">
    <source>
        <dbReference type="EMBL" id="CAB1127581.1"/>
    </source>
</evidence>
<dbReference type="Gene3D" id="3.50.50.60">
    <property type="entry name" value="FAD/NAD(P)-binding domain"/>
    <property type="match status" value="1"/>
</dbReference>
<dbReference type="SUPFAM" id="SSF51905">
    <property type="entry name" value="FAD/NAD(P)-binding domain"/>
    <property type="match status" value="1"/>
</dbReference>
<dbReference type="EC" id="1.-.-.-" evidence="2"/>
<sequence length="424" mass="45101">MRWHPDFRPGFSYWEATDPSPEEIPDPLPARSEAVVIGAGFTGLSAALTLAEAGREVTVVDRGGIGAGASGRNGGQVLTGFSPDLADLEQRLGEKAAAAAWRLAWEARATIPHLAERYGFDAGWEQQGHVEAGVTAAAVARFRVEAETVARLGHHRLTVLDREALANQLGTPFYRGGLYDPASGAVHPLKLARGLARAARAAGARLVWPARVDSLEGGRAPRLQVATPAGAHTVHAAYVIVAVNAGLPWLLPELTGHIRPIQAWVIATAPLPPAVAATILPTGLTVSDNKRLMAYFRRMPDGTLVFGGRPSLWRRSPMNSWRLLGEAAEVLFPQARPLTVAYGWSGPIALSADGLPHLGRLQDGIWYAGGFSGHGVALSIAAGTALARDILGIEPLEETPWASFGPAPVLPRTWTWGLRDPFPD</sequence>
<keyword evidence="2" id="KW-0560">Oxidoreductase</keyword>
<keyword evidence="3" id="KW-1185">Reference proteome</keyword>
<dbReference type="InterPro" id="IPR036188">
    <property type="entry name" value="FAD/NAD-bd_sf"/>
</dbReference>
<dbReference type="GO" id="GO:0005737">
    <property type="term" value="C:cytoplasm"/>
    <property type="evidence" value="ECO:0007669"/>
    <property type="project" value="TreeGrafter"/>
</dbReference>
<dbReference type="PANTHER" id="PTHR13847">
    <property type="entry name" value="SARCOSINE DEHYDROGENASE-RELATED"/>
    <property type="match status" value="1"/>
</dbReference>
<protein>
    <submittedName>
        <fullName evidence="2">Putative oxidoreductase OrdL</fullName>
        <ecNumber evidence="2">1.-.-.-</ecNumber>
    </submittedName>
</protein>
<name>A0A6F8ZCC4_9FIRM</name>
<dbReference type="AlphaFoldDB" id="A0A6F8ZCC4"/>
<organism evidence="2 3">
    <name type="scientific">Candidatus Hydrogenisulfobacillus filiaventi</name>
    <dbReference type="NCBI Taxonomy" id="2707344"/>
    <lineage>
        <taxon>Bacteria</taxon>
        <taxon>Bacillati</taxon>
        <taxon>Bacillota</taxon>
        <taxon>Clostridia</taxon>
        <taxon>Eubacteriales</taxon>
        <taxon>Clostridiales Family XVII. Incertae Sedis</taxon>
        <taxon>Candidatus Hydrogenisulfobacillus</taxon>
    </lineage>
</organism>
<dbReference type="GO" id="GO:0016491">
    <property type="term" value="F:oxidoreductase activity"/>
    <property type="evidence" value="ECO:0007669"/>
    <property type="project" value="UniProtKB-KW"/>
</dbReference>
<gene>
    <name evidence="2" type="ORF">R50_0075</name>
</gene>
<proteinExistence type="predicted"/>
<dbReference type="Gene3D" id="3.30.9.10">
    <property type="entry name" value="D-Amino Acid Oxidase, subunit A, domain 2"/>
    <property type="match status" value="1"/>
</dbReference>
<dbReference type="Pfam" id="PF01266">
    <property type="entry name" value="DAO"/>
    <property type="match status" value="1"/>
</dbReference>
<dbReference type="Proteomes" id="UP000503399">
    <property type="component" value="Chromosome"/>
</dbReference>
<accession>A0A6F8ZCC4</accession>
<dbReference type="KEGG" id="hfv:R50_0075"/>
<evidence type="ECO:0000313" key="3">
    <source>
        <dbReference type="Proteomes" id="UP000503399"/>
    </source>
</evidence>
<dbReference type="EMBL" id="LR778114">
    <property type="protein sequence ID" value="CAB1127581.1"/>
    <property type="molecule type" value="Genomic_DNA"/>
</dbReference>
<evidence type="ECO:0000259" key="1">
    <source>
        <dbReference type="Pfam" id="PF01266"/>
    </source>
</evidence>
<feature type="domain" description="FAD dependent oxidoreductase" evidence="1">
    <location>
        <begin position="34"/>
        <end position="387"/>
    </location>
</feature>
<reference evidence="2 3" key="1">
    <citation type="submission" date="2020-02" db="EMBL/GenBank/DDBJ databases">
        <authorList>
            <person name="Hogendoorn C."/>
        </authorList>
    </citation>
    <scope>NUCLEOTIDE SEQUENCE [LARGE SCALE GENOMIC DNA]</scope>
    <source>
        <strain evidence="2">R501</strain>
    </source>
</reference>